<keyword evidence="1" id="KW-1133">Transmembrane helix</keyword>
<dbReference type="Pfam" id="PF10861">
    <property type="entry name" value="DUF2784"/>
    <property type="match status" value="1"/>
</dbReference>
<proteinExistence type="predicted"/>
<gene>
    <name evidence="2" type="ORF">D0Z08_17225</name>
</gene>
<feature type="transmembrane region" description="Helical" evidence="1">
    <location>
        <begin position="118"/>
        <end position="137"/>
    </location>
</feature>
<sequence length="140" mass="15045">MSGAGSRSPCPTSGGTCAPRPEAYTPKVHRLVALGALATHLVFVGFTVLGGFLACLVPWLLLPHLGAALWGGRMAATRAACPLSRIENWGRTGAGRPTLDERGFVAHYFEGRFYPRRWARRVELVVGGLVVGSWLAFANR</sequence>
<reference evidence="2 3" key="1">
    <citation type="submission" date="2018-09" db="EMBL/GenBank/DDBJ databases">
        <title>Genome sequencing of Nocardioides immobilis CCTCC AB 2017083 for comparison to Nocardioides silvaticus.</title>
        <authorList>
            <person name="Li C."/>
            <person name="Wang G."/>
        </authorList>
    </citation>
    <scope>NUCLEOTIDE SEQUENCE [LARGE SCALE GENOMIC DNA]</scope>
    <source>
        <strain evidence="2 3">CCTCC AB 2017083</strain>
    </source>
</reference>
<dbReference type="AlphaFoldDB" id="A0A417XZJ0"/>
<name>A0A417XZJ0_9ACTN</name>
<keyword evidence="1" id="KW-0472">Membrane</keyword>
<keyword evidence="3" id="KW-1185">Reference proteome</keyword>
<dbReference type="InterPro" id="IPR021218">
    <property type="entry name" value="DUF2784"/>
</dbReference>
<keyword evidence="1" id="KW-0812">Transmembrane</keyword>
<dbReference type="Proteomes" id="UP000283644">
    <property type="component" value="Unassembled WGS sequence"/>
</dbReference>
<accession>A0A417XZJ0</accession>
<organism evidence="2 3">
    <name type="scientific">Nocardioides immobilis</name>
    <dbReference type="NCBI Taxonomy" id="2049295"/>
    <lineage>
        <taxon>Bacteria</taxon>
        <taxon>Bacillati</taxon>
        <taxon>Actinomycetota</taxon>
        <taxon>Actinomycetes</taxon>
        <taxon>Propionibacteriales</taxon>
        <taxon>Nocardioidaceae</taxon>
        <taxon>Nocardioides</taxon>
    </lineage>
</organism>
<evidence type="ECO:0000256" key="1">
    <source>
        <dbReference type="SAM" id="Phobius"/>
    </source>
</evidence>
<feature type="transmembrane region" description="Helical" evidence="1">
    <location>
        <begin position="31"/>
        <end position="61"/>
    </location>
</feature>
<evidence type="ECO:0000313" key="2">
    <source>
        <dbReference type="EMBL" id="RHW25789.1"/>
    </source>
</evidence>
<comment type="caution">
    <text evidence="2">The sequence shown here is derived from an EMBL/GenBank/DDBJ whole genome shotgun (WGS) entry which is preliminary data.</text>
</comment>
<evidence type="ECO:0000313" key="3">
    <source>
        <dbReference type="Proteomes" id="UP000283644"/>
    </source>
</evidence>
<protein>
    <submittedName>
        <fullName evidence="2">DUF2784 domain-containing protein</fullName>
    </submittedName>
</protein>
<dbReference type="EMBL" id="QXGH01000021">
    <property type="protein sequence ID" value="RHW25789.1"/>
    <property type="molecule type" value="Genomic_DNA"/>
</dbReference>
<dbReference type="OrthoDB" id="370375at2"/>